<evidence type="ECO:0000313" key="2">
    <source>
        <dbReference type="EMBL" id="PKA45354.1"/>
    </source>
</evidence>
<dbReference type="AlphaFoldDB" id="A0A2N0DGV5"/>
<keyword evidence="3" id="KW-0614">Plasmid</keyword>
<dbReference type="OrthoDB" id="9813117at2"/>
<keyword evidence="5" id="KW-1185">Reference proteome</keyword>
<protein>
    <submittedName>
        <fullName evidence="2">Uncharacterized protein</fullName>
    </submittedName>
</protein>
<gene>
    <name evidence="2" type="ORF">CWR43_00585</name>
    <name evidence="3" type="ORF">N2599_25755</name>
</gene>
<feature type="signal peptide" evidence="1">
    <location>
        <begin position="1"/>
        <end position="33"/>
    </location>
</feature>
<evidence type="ECO:0000313" key="5">
    <source>
        <dbReference type="Proteomes" id="UP001060123"/>
    </source>
</evidence>
<reference evidence="3" key="3">
    <citation type="submission" date="2022-09" db="EMBL/GenBank/DDBJ databases">
        <title>Australian commercial rhizobial inoculants.</title>
        <authorList>
            <person name="Kohlmeier M.G."/>
            <person name="O'Hara G.W."/>
            <person name="Colombi E."/>
            <person name="Ramsay J.P."/>
            <person name="Terpolilli J."/>
        </authorList>
    </citation>
    <scope>NUCLEOTIDE SEQUENCE</scope>
    <source>
        <strain evidence="3">WSM1592</strain>
        <plasmid evidence="3">pWSM1592_1</plasmid>
    </source>
</reference>
<dbReference type="Proteomes" id="UP000232164">
    <property type="component" value="Unassembled WGS sequence"/>
</dbReference>
<feature type="chain" id="PRO_5014922713" evidence="1">
    <location>
        <begin position="34"/>
        <end position="105"/>
    </location>
</feature>
<organism evidence="2 4">
    <name type="scientific">Rhizobium sullae</name>
    <name type="common">Rhizobium hedysari</name>
    <dbReference type="NCBI Taxonomy" id="50338"/>
    <lineage>
        <taxon>Bacteria</taxon>
        <taxon>Pseudomonadati</taxon>
        <taxon>Pseudomonadota</taxon>
        <taxon>Alphaproteobacteria</taxon>
        <taxon>Hyphomicrobiales</taxon>
        <taxon>Rhizobiaceae</taxon>
        <taxon>Rhizobium/Agrobacterium group</taxon>
        <taxon>Rhizobium</taxon>
    </lineage>
</organism>
<dbReference type="EMBL" id="CP104144">
    <property type="protein sequence ID" value="UWU18622.1"/>
    <property type="molecule type" value="Genomic_DNA"/>
</dbReference>
<accession>A0A2N0DGV5</accession>
<keyword evidence="1" id="KW-0732">Signal</keyword>
<dbReference type="RefSeq" id="WP_027512139.1">
    <property type="nucleotide sequence ID" value="NZ_CP104144.1"/>
</dbReference>
<sequence>MKFSIAHRNSLKWITTAAIGLAVSAVLSTSAQAGESRKPKEGIRSVYLVKYRVNNEIRYTKKSAGKVVKVSASQYMNSNPYVCTPSGFGQKARCYTPNIFKRPNV</sequence>
<reference evidence="2 4" key="1">
    <citation type="submission" date="2017-11" db="EMBL/GenBank/DDBJ databases">
        <authorList>
            <person name="Han C.G."/>
        </authorList>
    </citation>
    <scope>NUCLEOTIDE SEQUENCE [LARGE SCALE GENOMIC DNA]</scope>
    <source>
        <strain evidence="2 4">HCNT1</strain>
    </source>
</reference>
<name>A0A2N0DGV5_RHISU</name>
<proteinExistence type="predicted"/>
<dbReference type="Proteomes" id="UP001060123">
    <property type="component" value="Plasmid pWSM1592_1"/>
</dbReference>
<evidence type="ECO:0000313" key="4">
    <source>
        <dbReference type="Proteomes" id="UP000232164"/>
    </source>
</evidence>
<dbReference type="STRING" id="1041146.GCA_000427985_03231"/>
<geneLocation type="plasmid" evidence="3 5">
    <name>pWSM1592_1</name>
</geneLocation>
<dbReference type="EMBL" id="PIQN01000002">
    <property type="protein sequence ID" value="PKA45354.1"/>
    <property type="molecule type" value="Genomic_DNA"/>
</dbReference>
<reference evidence="2 4" key="2">
    <citation type="submission" date="2017-12" db="EMBL/GenBank/DDBJ databases">
        <title>Genome sequence of Rhizobium sullae HCNT1 isolated from Sulla coronaria nodules and featuring peculiar denitrification phenotypes.</title>
        <authorList>
            <person name="De Diego-Diaz B."/>
            <person name="Treu L."/>
            <person name="Campanaro S."/>
            <person name="Da Silva Duarte V."/>
            <person name="Basaglia M."/>
            <person name="Favaro L."/>
            <person name="Casella S."/>
            <person name="Squartini A."/>
        </authorList>
    </citation>
    <scope>NUCLEOTIDE SEQUENCE [LARGE SCALE GENOMIC DNA]</scope>
    <source>
        <strain evidence="2 4">HCNT1</strain>
    </source>
</reference>
<evidence type="ECO:0000256" key="1">
    <source>
        <dbReference type="SAM" id="SignalP"/>
    </source>
</evidence>
<evidence type="ECO:0000313" key="3">
    <source>
        <dbReference type="EMBL" id="UWU18622.1"/>
    </source>
</evidence>